<proteinExistence type="predicted"/>
<feature type="compositionally biased region" description="Polar residues" evidence="1">
    <location>
        <begin position="53"/>
        <end position="64"/>
    </location>
</feature>
<sequence>MFKNFIFVLTLSFSSTLISQVDLPSSNSVQFNSPNANIGTSTGFETPSKAPSLINNRNPNTPINSDLGIEKEKQIDMQKGDGLIEYTGTNKAPKYFTKDKEEKPEYGKDMYLGDIKTNSKYVTIQYRDHEYVDGDRVRVFVNGEMEISNVMLDGTFRGFNLTLKDGFNKIDFQALNQGTSGPNTAQLQILDEVGNILASYEWNLLTGNKATAIVVKP</sequence>
<keyword evidence="2" id="KW-0732">Signal</keyword>
<feature type="chain" id="PRO_5009919636" description="Secreted protein" evidence="2">
    <location>
        <begin position="20"/>
        <end position="217"/>
    </location>
</feature>
<keyword evidence="4" id="KW-1185">Reference proteome</keyword>
<accession>A0A1M6MZB6</accession>
<dbReference type="AlphaFoldDB" id="A0A1M6MZB6"/>
<evidence type="ECO:0000256" key="2">
    <source>
        <dbReference type="SAM" id="SignalP"/>
    </source>
</evidence>
<feature type="region of interest" description="Disordered" evidence="1">
    <location>
        <begin position="40"/>
        <end position="64"/>
    </location>
</feature>
<dbReference type="STRING" id="797419.SAMN05216556_12824"/>
<evidence type="ECO:0008006" key="5">
    <source>
        <dbReference type="Google" id="ProtNLM"/>
    </source>
</evidence>
<evidence type="ECO:0000313" key="3">
    <source>
        <dbReference type="EMBL" id="SHJ88827.1"/>
    </source>
</evidence>
<name>A0A1M6MZB6_9FLAO</name>
<organism evidence="3 4">
    <name type="scientific">Aequorivita viscosa</name>
    <dbReference type="NCBI Taxonomy" id="797419"/>
    <lineage>
        <taxon>Bacteria</taxon>
        <taxon>Pseudomonadati</taxon>
        <taxon>Bacteroidota</taxon>
        <taxon>Flavobacteriia</taxon>
        <taxon>Flavobacteriales</taxon>
        <taxon>Flavobacteriaceae</taxon>
        <taxon>Aequorivita</taxon>
    </lineage>
</organism>
<evidence type="ECO:0000313" key="4">
    <source>
        <dbReference type="Proteomes" id="UP000184172"/>
    </source>
</evidence>
<dbReference type="RefSeq" id="WP_073221335.1">
    <property type="nucleotide sequence ID" value="NZ_FNNS01000028.1"/>
</dbReference>
<gene>
    <name evidence="3" type="ORF">SAMN04487908_13024</name>
</gene>
<protein>
    <recommendedName>
        <fullName evidence="5">Secreted protein</fullName>
    </recommendedName>
</protein>
<dbReference type="EMBL" id="FQYV01000030">
    <property type="protein sequence ID" value="SHJ88827.1"/>
    <property type="molecule type" value="Genomic_DNA"/>
</dbReference>
<reference evidence="4" key="1">
    <citation type="submission" date="2016-11" db="EMBL/GenBank/DDBJ databases">
        <authorList>
            <person name="Varghese N."/>
            <person name="Submissions S."/>
        </authorList>
    </citation>
    <scope>NUCLEOTIDE SEQUENCE [LARGE SCALE GENOMIC DNA]</scope>
    <source>
        <strain evidence="4">DSM 26349</strain>
    </source>
</reference>
<dbReference type="OrthoDB" id="1148517at2"/>
<feature type="signal peptide" evidence="2">
    <location>
        <begin position="1"/>
        <end position="19"/>
    </location>
</feature>
<evidence type="ECO:0000256" key="1">
    <source>
        <dbReference type="SAM" id="MobiDB-lite"/>
    </source>
</evidence>
<dbReference type="Proteomes" id="UP000184172">
    <property type="component" value="Unassembled WGS sequence"/>
</dbReference>